<sequence>MRTIDNQSQDIFLNGLSLLLGVGLIAAPWYFGFASETAAAWNAWIFGTTVAILAVLALMQTYDWEVYAIAAAGLWVCLAPWALGFQEATVATWAHVSFGIALIISASSEVWRLRESPSAYEV</sequence>
<keyword evidence="1" id="KW-1133">Transmembrane helix</keyword>
<keyword evidence="1" id="KW-0812">Transmembrane</keyword>
<dbReference type="RefSeq" id="WP_182592744.1">
    <property type="nucleotide sequence ID" value="NZ_JACJIM010000006.1"/>
</dbReference>
<feature type="transmembrane region" description="Helical" evidence="1">
    <location>
        <begin position="66"/>
        <end position="84"/>
    </location>
</feature>
<dbReference type="Proteomes" id="UP000565455">
    <property type="component" value="Unassembled WGS sequence"/>
</dbReference>
<evidence type="ECO:0000313" key="4">
    <source>
        <dbReference type="Proteomes" id="UP000565455"/>
    </source>
</evidence>
<keyword evidence="4" id="KW-1185">Reference proteome</keyword>
<proteinExistence type="predicted"/>
<evidence type="ECO:0000256" key="1">
    <source>
        <dbReference type="SAM" id="Phobius"/>
    </source>
</evidence>
<comment type="caution">
    <text evidence="3">The sequence shown here is derived from an EMBL/GenBank/DDBJ whole genome shotgun (WGS) entry which is preliminary data.</text>
</comment>
<organism evidence="3 4">
    <name type="scientific">Methylobacterium fujisawaense</name>
    <dbReference type="NCBI Taxonomy" id="107400"/>
    <lineage>
        <taxon>Bacteria</taxon>
        <taxon>Pseudomonadati</taxon>
        <taxon>Pseudomonadota</taxon>
        <taxon>Alphaproteobacteria</taxon>
        <taxon>Hyphomicrobiales</taxon>
        <taxon>Methylobacteriaceae</taxon>
        <taxon>Methylobacterium</taxon>
    </lineage>
</organism>
<dbReference type="EMBL" id="JACJIM010000006">
    <property type="protein sequence ID" value="MBA9064807.1"/>
    <property type="molecule type" value="Genomic_DNA"/>
</dbReference>
<evidence type="ECO:0000313" key="3">
    <source>
        <dbReference type="EMBL" id="MBA9064807.1"/>
    </source>
</evidence>
<dbReference type="Pfam" id="PF03779">
    <property type="entry name" value="SPW"/>
    <property type="match status" value="1"/>
</dbReference>
<protein>
    <submittedName>
        <fullName evidence="3">MFS family arabinose efflux permease</fullName>
    </submittedName>
</protein>
<feature type="transmembrane region" description="Helical" evidence="1">
    <location>
        <begin position="38"/>
        <end position="59"/>
    </location>
</feature>
<reference evidence="3 4" key="1">
    <citation type="submission" date="2020-08" db="EMBL/GenBank/DDBJ databases">
        <title>Genomic Encyclopedia of Type Strains, Phase IV (KMG-IV): sequencing the most valuable type-strain genomes for metagenomic binning, comparative biology and taxonomic classification.</title>
        <authorList>
            <person name="Goeker M."/>
        </authorList>
    </citation>
    <scope>NUCLEOTIDE SEQUENCE [LARGE SCALE GENOMIC DNA]</scope>
    <source>
        <strain evidence="3 4">DSM 5686</strain>
    </source>
</reference>
<feature type="transmembrane region" description="Helical" evidence="1">
    <location>
        <begin position="12"/>
        <end position="32"/>
    </location>
</feature>
<gene>
    <name evidence="3" type="ORF">GGQ91_004213</name>
</gene>
<dbReference type="InterPro" id="IPR005530">
    <property type="entry name" value="SPW"/>
</dbReference>
<feature type="domain" description="SPW repeat-containing integral membrane" evidence="2">
    <location>
        <begin position="14"/>
        <end position="106"/>
    </location>
</feature>
<accession>A0ABR6DFE6</accession>
<feature type="transmembrane region" description="Helical" evidence="1">
    <location>
        <begin position="90"/>
        <end position="111"/>
    </location>
</feature>
<evidence type="ECO:0000259" key="2">
    <source>
        <dbReference type="Pfam" id="PF03779"/>
    </source>
</evidence>
<keyword evidence="1" id="KW-0472">Membrane</keyword>
<name>A0ABR6DFE6_9HYPH</name>
<dbReference type="GeneID" id="96605847"/>